<keyword evidence="6 7" id="KW-0460">Magnesium</keyword>
<dbReference type="OrthoDB" id="9805604at2"/>
<sequence length="173" mass="19295">MDSSLTERFQRITTLIFDVDGVLTDGSVIALESGEQPRVFNVRDGYALNRAVRLGYRVAIISAQGQVGVRKRLEYLGIKEIFLGTSPDGKLPVFKRYLSENNLSEDEIVFMGDDLPDYEVMRTNVLAACPADASEEILALSDYISPKTGGHGAVRDLIEQVMKVQGKWMSWFD</sequence>
<feature type="binding site" evidence="7">
    <location>
        <position position="18"/>
    </location>
    <ligand>
        <name>Mg(2+)</name>
        <dbReference type="ChEBI" id="CHEBI:18420"/>
    </ligand>
</feature>
<dbReference type="GO" id="GO:0016788">
    <property type="term" value="F:hydrolase activity, acting on ester bonds"/>
    <property type="evidence" value="ECO:0007669"/>
    <property type="project" value="InterPro"/>
</dbReference>
<comment type="similarity">
    <text evidence="2">Belongs to the KdsC family.</text>
</comment>
<dbReference type="SUPFAM" id="SSF56784">
    <property type="entry name" value="HAD-like"/>
    <property type="match status" value="1"/>
</dbReference>
<proteinExistence type="inferred from homology"/>
<dbReference type="PANTHER" id="PTHR21485:SF3">
    <property type="entry name" value="N-ACYLNEURAMINATE CYTIDYLYLTRANSFERASE"/>
    <property type="match status" value="1"/>
</dbReference>
<evidence type="ECO:0000313" key="9">
    <source>
        <dbReference type="Proteomes" id="UP000306402"/>
    </source>
</evidence>
<feature type="binding site" evidence="7">
    <location>
        <position position="20"/>
    </location>
    <ligand>
        <name>substrate</name>
    </ligand>
</feature>
<dbReference type="InterPro" id="IPR023214">
    <property type="entry name" value="HAD_sf"/>
</dbReference>
<evidence type="ECO:0000256" key="3">
    <source>
        <dbReference type="ARBA" id="ARBA00011881"/>
    </source>
</evidence>
<dbReference type="AlphaFoldDB" id="A0A5R9KPP2"/>
<evidence type="ECO:0000256" key="4">
    <source>
        <dbReference type="ARBA" id="ARBA00022723"/>
    </source>
</evidence>
<evidence type="ECO:0000313" key="8">
    <source>
        <dbReference type="EMBL" id="TLU98074.1"/>
    </source>
</evidence>
<evidence type="ECO:0000256" key="5">
    <source>
        <dbReference type="ARBA" id="ARBA00022801"/>
    </source>
</evidence>
<dbReference type="RefSeq" id="WP_138368173.1">
    <property type="nucleotide sequence ID" value="NZ_VCEJ01000008.1"/>
</dbReference>
<comment type="cofactor">
    <cofactor evidence="1 7">
        <name>Mg(2+)</name>
        <dbReference type="ChEBI" id="CHEBI:18420"/>
    </cofactor>
</comment>
<evidence type="ECO:0000256" key="7">
    <source>
        <dbReference type="PIRSR" id="PIRSR006118-2"/>
    </source>
</evidence>
<reference evidence="8 9" key="1">
    <citation type="submission" date="2019-05" db="EMBL/GenBank/DDBJ databases">
        <authorList>
            <person name="Qu J.-H."/>
        </authorList>
    </citation>
    <scope>NUCLEOTIDE SEQUENCE [LARGE SCALE GENOMIC DNA]</scope>
    <source>
        <strain evidence="8 9">T17</strain>
    </source>
</reference>
<organism evidence="8 9">
    <name type="scientific">Dyadobacter luticola</name>
    <dbReference type="NCBI Taxonomy" id="1979387"/>
    <lineage>
        <taxon>Bacteria</taxon>
        <taxon>Pseudomonadati</taxon>
        <taxon>Bacteroidota</taxon>
        <taxon>Cytophagia</taxon>
        <taxon>Cytophagales</taxon>
        <taxon>Spirosomataceae</taxon>
        <taxon>Dyadobacter</taxon>
    </lineage>
</organism>
<dbReference type="InterPro" id="IPR036412">
    <property type="entry name" value="HAD-like_sf"/>
</dbReference>
<dbReference type="PIRSF" id="PIRSF006118">
    <property type="entry name" value="KDO8-P_Ptase"/>
    <property type="match status" value="1"/>
</dbReference>
<protein>
    <submittedName>
        <fullName evidence="8">3-deoxy-D-manno-octulosonate 8-phosphate phosphatase</fullName>
    </submittedName>
</protein>
<keyword evidence="9" id="KW-1185">Reference proteome</keyword>
<dbReference type="PANTHER" id="PTHR21485">
    <property type="entry name" value="HAD SUPERFAMILY MEMBERS CMAS AND KDSC"/>
    <property type="match status" value="1"/>
</dbReference>
<dbReference type="SFLD" id="SFLDS00003">
    <property type="entry name" value="Haloacid_Dehalogenase"/>
    <property type="match status" value="1"/>
</dbReference>
<evidence type="ECO:0000256" key="2">
    <source>
        <dbReference type="ARBA" id="ARBA00005893"/>
    </source>
</evidence>
<keyword evidence="4 7" id="KW-0479">Metal-binding</keyword>
<dbReference type="InterPro" id="IPR050793">
    <property type="entry name" value="CMP-NeuNAc_synthase"/>
</dbReference>
<name>A0A5R9KPP2_9BACT</name>
<dbReference type="Proteomes" id="UP000306402">
    <property type="component" value="Unassembled WGS sequence"/>
</dbReference>
<gene>
    <name evidence="8" type="ORF">FEN17_25145</name>
</gene>
<dbReference type="InterPro" id="IPR010023">
    <property type="entry name" value="KdsC_fam"/>
</dbReference>
<evidence type="ECO:0000256" key="6">
    <source>
        <dbReference type="ARBA" id="ARBA00022842"/>
    </source>
</evidence>
<comment type="subunit">
    <text evidence="3">Homotetramer.</text>
</comment>
<feature type="binding site" evidence="7">
    <location>
        <position position="113"/>
    </location>
    <ligand>
        <name>Mg(2+)</name>
        <dbReference type="ChEBI" id="CHEBI:18420"/>
    </ligand>
</feature>
<evidence type="ECO:0000256" key="1">
    <source>
        <dbReference type="ARBA" id="ARBA00001946"/>
    </source>
</evidence>
<dbReference type="NCBIfam" id="TIGR01670">
    <property type="entry name" value="KdsC-phosphatas"/>
    <property type="match status" value="1"/>
</dbReference>
<dbReference type="SFLD" id="SFLDG01136">
    <property type="entry name" value="C1.6:_Phosphoserine_Phosphatas"/>
    <property type="match status" value="1"/>
</dbReference>
<accession>A0A5R9KPP2</accession>
<dbReference type="SFLD" id="SFLDG01138">
    <property type="entry name" value="C1.6.2:_Deoxy-d-mannose-octulo"/>
    <property type="match status" value="1"/>
</dbReference>
<keyword evidence="5" id="KW-0378">Hydrolase</keyword>
<dbReference type="EMBL" id="VCEJ01000008">
    <property type="protein sequence ID" value="TLU98074.1"/>
    <property type="molecule type" value="Genomic_DNA"/>
</dbReference>
<dbReference type="Gene3D" id="3.40.50.1000">
    <property type="entry name" value="HAD superfamily/HAD-like"/>
    <property type="match status" value="1"/>
</dbReference>
<dbReference type="GO" id="GO:0046872">
    <property type="term" value="F:metal ion binding"/>
    <property type="evidence" value="ECO:0007669"/>
    <property type="project" value="UniProtKB-KW"/>
</dbReference>
<comment type="caution">
    <text evidence="8">The sequence shown here is derived from an EMBL/GenBank/DDBJ whole genome shotgun (WGS) entry which is preliminary data.</text>
</comment>
<dbReference type="GO" id="GO:0008781">
    <property type="term" value="F:N-acylneuraminate cytidylyltransferase activity"/>
    <property type="evidence" value="ECO:0007669"/>
    <property type="project" value="TreeGrafter"/>
</dbReference>